<dbReference type="GO" id="GO:0016020">
    <property type="term" value="C:membrane"/>
    <property type="evidence" value="ECO:0007669"/>
    <property type="project" value="TreeGrafter"/>
</dbReference>
<dbReference type="EMBL" id="JACHHT010000002">
    <property type="protein sequence ID" value="MBB6522390.1"/>
    <property type="molecule type" value="Genomic_DNA"/>
</dbReference>
<dbReference type="Proteomes" id="UP000528457">
    <property type="component" value="Unassembled WGS sequence"/>
</dbReference>
<dbReference type="InParanoid" id="A0A7X0MWP0"/>
<dbReference type="PANTHER" id="PTHR22726:SF24">
    <property type="entry name" value="M48 FAMILY METALLOPEPTIDASE"/>
    <property type="match status" value="1"/>
</dbReference>
<name>A0A7X0MWP0_9GAMM</name>
<comment type="caution">
    <text evidence="8">The sequence shown here is derived from an EMBL/GenBank/DDBJ whole genome shotgun (WGS) entry which is preliminary data.</text>
</comment>
<evidence type="ECO:0000256" key="5">
    <source>
        <dbReference type="ARBA" id="ARBA00022833"/>
    </source>
</evidence>
<dbReference type="Gene3D" id="3.30.2010.10">
    <property type="entry name" value="Metalloproteases ('zincins'), catalytic domain"/>
    <property type="match status" value="1"/>
</dbReference>
<comment type="cofactor">
    <cofactor evidence="1">
        <name>Zn(2+)</name>
        <dbReference type="ChEBI" id="CHEBI:29105"/>
    </cofactor>
</comment>
<accession>A0A7X0MWP0</accession>
<evidence type="ECO:0000256" key="3">
    <source>
        <dbReference type="ARBA" id="ARBA00022723"/>
    </source>
</evidence>
<evidence type="ECO:0000313" key="9">
    <source>
        <dbReference type="Proteomes" id="UP000528457"/>
    </source>
</evidence>
<evidence type="ECO:0000256" key="2">
    <source>
        <dbReference type="ARBA" id="ARBA00022670"/>
    </source>
</evidence>
<keyword evidence="9" id="KW-1185">Reference proteome</keyword>
<evidence type="ECO:0000256" key="6">
    <source>
        <dbReference type="ARBA" id="ARBA00023049"/>
    </source>
</evidence>
<evidence type="ECO:0000313" key="8">
    <source>
        <dbReference type="EMBL" id="MBB6522390.1"/>
    </source>
</evidence>
<dbReference type="AlphaFoldDB" id="A0A7X0MWP0"/>
<organism evidence="8 9">
    <name type="scientific">Pseudoteredinibacter isoporae</name>
    <dbReference type="NCBI Taxonomy" id="570281"/>
    <lineage>
        <taxon>Bacteria</taxon>
        <taxon>Pseudomonadati</taxon>
        <taxon>Pseudomonadota</taxon>
        <taxon>Gammaproteobacteria</taxon>
        <taxon>Cellvibrionales</taxon>
        <taxon>Cellvibrionaceae</taxon>
        <taxon>Pseudoteredinibacter</taxon>
    </lineage>
</organism>
<keyword evidence="2 8" id="KW-0645">Protease</keyword>
<evidence type="ECO:0000256" key="4">
    <source>
        <dbReference type="ARBA" id="ARBA00022801"/>
    </source>
</evidence>
<evidence type="ECO:0000256" key="1">
    <source>
        <dbReference type="ARBA" id="ARBA00001947"/>
    </source>
</evidence>
<keyword evidence="6" id="KW-0482">Metalloprotease</keyword>
<dbReference type="CDD" id="cd07333">
    <property type="entry name" value="M48C_bepA_like"/>
    <property type="match status" value="1"/>
</dbReference>
<sequence>MLNTMYKKIGLGLAISCGMLQLSSCSVNPATGSADVVFSSEASEIKKGREAHEKILESTPLYQDEKLNAYVNGIGQKLAAVSDRPDIEYQFFIVDSPQVNAFALPGGYIYINRGLIAFLENEAQLAAILGHEIAHVTARHAIRQESAKAGAKTLSIVSAILTGSAEVGEAAGLYATAAVSGYGRDMELEADGFGAKYLSAAGYPAKAMFEVIGILKDHEVYQKRQARASGRKAVSYHGVFSTHPRSDKRLQKLINTANADEGESNTAEFRKAINGMVFGNNSEATVGSTAQASAESEEKPKEQRYRHSSLGFSFAYPDGWTVQQQSKKIEVKDENGVSQLSIGLQRNKGQDIEGWLRQHFKVKLLRQSEPLYLKGLSGHSGIIDEASKGQQRIAAISRGSLVYTLSSAWQSPKLSAEQDKEVMDIITSFRPERRQRASQPNKTLHFVKANSRTRFDDLARQARLGRNGADLLRIINGYYPSGEPRPGDVIKIIQ</sequence>
<dbReference type="InterPro" id="IPR001915">
    <property type="entry name" value="Peptidase_M48"/>
</dbReference>
<dbReference type="GO" id="GO:0004222">
    <property type="term" value="F:metalloendopeptidase activity"/>
    <property type="evidence" value="ECO:0007669"/>
    <property type="project" value="InterPro"/>
</dbReference>
<gene>
    <name evidence="8" type="ORF">HNR48_002675</name>
</gene>
<protein>
    <submittedName>
        <fullName evidence="8">Putative Zn-dependent protease</fullName>
    </submittedName>
</protein>
<reference evidence="8 9" key="1">
    <citation type="submission" date="2020-08" db="EMBL/GenBank/DDBJ databases">
        <title>Genomic Encyclopedia of Type Strains, Phase IV (KMG-IV): sequencing the most valuable type-strain genomes for metagenomic binning, comparative biology and taxonomic classification.</title>
        <authorList>
            <person name="Goeker M."/>
        </authorList>
    </citation>
    <scope>NUCLEOTIDE SEQUENCE [LARGE SCALE GENOMIC DNA]</scope>
    <source>
        <strain evidence="8 9">DSM 22368</strain>
    </source>
</reference>
<feature type="domain" description="Peptidase M48" evidence="7">
    <location>
        <begin position="66"/>
        <end position="254"/>
    </location>
</feature>
<evidence type="ECO:0000259" key="7">
    <source>
        <dbReference type="Pfam" id="PF01435"/>
    </source>
</evidence>
<dbReference type="InterPro" id="IPR051156">
    <property type="entry name" value="Mito/Outer_Membr_Metalloprot"/>
</dbReference>
<dbReference type="GO" id="GO:0051603">
    <property type="term" value="P:proteolysis involved in protein catabolic process"/>
    <property type="evidence" value="ECO:0007669"/>
    <property type="project" value="TreeGrafter"/>
</dbReference>
<proteinExistence type="predicted"/>
<keyword evidence="3" id="KW-0479">Metal-binding</keyword>
<keyword evidence="4" id="KW-0378">Hydrolase</keyword>
<dbReference type="RefSeq" id="WP_243749497.1">
    <property type="nucleotide sequence ID" value="NZ_JAAONY010000002.1"/>
</dbReference>
<keyword evidence="5" id="KW-0862">Zinc</keyword>
<dbReference type="GO" id="GO:0046872">
    <property type="term" value="F:metal ion binding"/>
    <property type="evidence" value="ECO:0007669"/>
    <property type="project" value="UniProtKB-KW"/>
</dbReference>
<dbReference type="Pfam" id="PF01435">
    <property type="entry name" value="Peptidase_M48"/>
    <property type="match status" value="1"/>
</dbReference>
<dbReference type="PANTHER" id="PTHR22726">
    <property type="entry name" value="METALLOENDOPEPTIDASE OMA1"/>
    <property type="match status" value="1"/>
</dbReference>